<dbReference type="SUPFAM" id="SSF88946">
    <property type="entry name" value="Sigma2 domain of RNA polymerase sigma factors"/>
    <property type="match status" value="1"/>
</dbReference>
<dbReference type="InterPro" id="IPR013325">
    <property type="entry name" value="RNA_pol_sigma_r2"/>
</dbReference>
<protein>
    <submittedName>
        <fullName evidence="8">Sigma-70 family RNA polymerase sigma factor</fullName>
    </submittedName>
</protein>
<sequence length="172" mass="19184">MTISKSQILKVYWLHKDFLVSYASGIVGDRASAEDILQEAYLKFSSAAAVQDLDEPIAYLHRIVRNLSLDAKRKHVREASQISTAGDIAFAHVADSSPSPERQASSREEMARLELALEELPDRTRRVLEMYWYEGFTLRDIAGTLGISLGLTHSLVADGLDHCRLKLRGGKV</sequence>
<dbReference type="NCBIfam" id="TIGR02937">
    <property type="entry name" value="sigma70-ECF"/>
    <property type="match status" value="1"/>
</dbReference>
<keyword evidence="9" id="KW-1185">Reference proteome</keyword>
<dbReference type="KEGG" id="naci:NUH88_05025"/>
<evidence type="ECO:0000256" key="2">
    <source>
        <dbReference type="ARBA" id="ARBA00023015"/>
    </source>
</evidence>
<reference evidence="8" key="1">
    <citation type="submission" date="2022-08" db="EMBL/GenBank/DDBJ databases">
        <title>Nisaea acidiphila sp. nov., isolated from a marine algal debris and emended description of the genus Nisaea Urios et al. 2008.</title>
        <authorList>
            <person name="Kwon K."/>
        </authorList>
    </citation>
    <scope>NUCLEOTIDE SEQUENCE</scope>
    <source>
        <strain evidence="8">MEBiC11861</strain>
    </source>
</reference>
<evidence type="ECO:0000256" key="1">
    <source>
        <dbReference type="ARBA" id="ARBA00010641"/>
    </source>
</evidence>
<keyword evidence="5" id="KW-0804">Transcription</keyword>
<dbReference type="InterPro" id="IPR014284">
    <property type="entry name" value="RNA_pol_sigma-70_dom"/>
</dbReference>
<feature type="domain" description="RNA polymerase sigma-70 region 4" evidence="7">
    <location>
        <begin position="116"/>
        <end position="164"/>
    </location>
</feature>
<dbReference type="InterPro" id="IPR039425">
    <property type="entry name" value="RNA_pol_sigma-70-like"/>
</dbReference>
<dbReference type="Proteomes" id="UP001060336">
    <property type="component" value="Chromosome"/>
</dbReference>
<evidence type="ECO:0000313" key="8">
    <source>
        <dbReference type="EMBL" id="UUX51055.1"/>
    </source>
</evidence>
<dbReference type="EMBL" id="CP102480">
    <property type="protein sequence ID" value="UUX51055.1"/>
    <property type="molecule type" value="Genomic_DNA"/>
</dbReference>
<dbReference type="Pfam" id="PF04545">
    <property type="entry name" value="Sigma70_r4"/>
    <property type="match status" value="1"/>
</dbReference>
<evidence type="ECO:0000259" key="7">
    <source>
        <dbReference type="Pfam" id="PF04545"/>
    </source>
</evidence>
<dbReference type="InterPro" id="IPR036388">
    <property type="entry name" value="WH-like_DNA-bd_sf"/>
</dbReference>
<dbReference type="SUPFAM" id="SSF88659">
    <property type="entry name" value="Sigma3 and sigma4 domains of RNA polymerase sigma factors"/>
    <property type="match status" value="1"/>
</dbReference>
<dbReference type="InterPro" id="IPR007627">
    <property type="entry name" value="RNA_pol_sigma70_r2"/>
</dbReference>
<evidence type="ECO:0000313" key="9">
    <source>
        <dbReference type="Proteomes" id="UP001060336"/>
    </source>
</evidence>
<evidence type="ECO:0000259" key="6">
    <source>
        <dbReference type="Pfam" id="PF04542"/>
    </source>
</evidence>
<dbReference type="Gene3D" id="1.10.10.10">
    <property type="entry name" value="Winged helix-like DNA-binding domain superfamily/Winged helix DNA-binding domain"/>
    <property type="match status" value="1"/>
</dbReference>
<evidence type="ECO:0000256" key="4">
    <source>
        <dbReference type="ARBA" id="ARBA00023125"/>
    </source>
</evidence>
<dbReference type="Pfam" id="PF04542">
    <property type="entry name" value="Sigma70_r2"/>
    <property type="match status" value="1"/>
</dbReference>
<name>A0A9J7AUQ1_9PROT</name>
<keyword evidence="2" id="KW-0805">Transcription regulation</keyword>
<dbReference type="PANTHER" id="PTHR43133:SF63">
    <property type="entry name" value="RNA POLYMERASE SIGMA FACTOR FECI-RELATED"/>
    <property type="match status" value="1"/>
</dbReference>
<dbReference type="InterPro" id="IPR013324">
    <property type="entry name" value="RNA_pol_sigma_r3/r4-like"/>
</dbReference>
<gene>
    <name evidence="8" type="ORF">NUH88_05025</name>
</gene>
<evidence type="ECO:0000256" key="5">
    <source>
        <dbReference type="ARBA" id="ARBA00023163"/>
    </source>
</evidence>
<dbReference type="InterPro" id="IPR007630">
    <property type="entry name" value="RNA_pol_sigma70_r4"/>
</dbReference>
<dbReference type="RefSeq" id="WP_257770331.1">
    <property type="nucleotide sequence ID" value="NZ_CP102480.1"/>
</dbReference>
<dbReference type="CDD" id="cd06171">
    <property type="entry name" value="Sigma70_r4"/>
    <property type="match status" value="1"/>
</dbReference>
<dbReference type="GO" id="GO:0016987">
    <property type="term" value="F:sigma factor activity"/>
    <property type="evidence" value="ECO:0007669"/>
    <property type="project" value="UniProtKB-KW"/>
</dbReference>
<dbReference type="AlphaFoldDB" id="A0A9J7AUQ1"/>
<comment type="similarity">
    <text evidence="1">Belongs to the sigma-70 factor family. ECF subfamily.</text>
</comment>
<dbReference type="Gene3D" id="1.10.1740.10">
    <property type="match status" value="1"/>
</dbReference>
<proteinExistence type="inferred from homology"/>
<feature type="domain" description="RNA polymerase sigma-70 region 2" evidence="6">
    <location>
        <begin position="15"/>
        <end position="77"/>
    </location>
</feature>
<dbReference type="GO" id="GO:0003677">
    <property type="term" value="F:DNA binding"/>
    <property type="evidence" value="ECO:0007669"/>
    <property type="project" value="UniProtKB-KW"/>
</dbReference>
<evidence type="ECO:0000256" key="3">
    <source>
        <dbReference type="ARBA" id="ARBA00023082"/>
    </source>
</evidence>
<keyword evidence="4" id="KW-0238">DNA-binding</keyword>
<accession>A0A9J7AUQ1</accession>
<dbReference type="GO" id="GO:0006352">
    <property type="term" value="P:DNA-templated transcription initiation"/>
    <property type="evidence" value="ECO:0007669"/>
    <property type="project" value="InterPro"/>
</dbReference>
<organism evidence="8 9">
    <name type="scientific">Nisaea acidiphila</name>
    <dbReference type="NCBI Taxonomy" id="1862145"/>
    <lineage>
        <taxon>Bacteria</taxon>
        <taxon>Pseudomonadati</taxon>
        <taxon>Pseudomonadota</taxon>
        <taxon>Alphaproteobacteria</taxon>
        <taxon>Rhodospirillales</taxon>
        <taxon>Thalassobaculaceae</taxon>
        <taxon>Nisaea</taxon>
    </lineage>
</organism>
<dbReference type="PANTHER" id="PTHR43133">
    <property type="entry name" value="RNA POLYMERASE ECF-TYPE SIGMA FACTO"/>
    <property type="match status" value="1"/>
</dbReference>
<keyword evidence="3" id="KW-0731">Sigma factor</keyword>